<accession>A0ABN2TXU3</accession>
<organism evidence="1 2">
    <name type="scientific">Catenulispora yoronensis</name>
    <dbReference type="NCBI Taxonomy" id="450799"/>
    <lineage>
        <taxon>Bacteria</taxon>
        <taxon>Bacillati</taxon>
        <taxon>Actinomycetota</taxon>
        <taxon>Actinomycetes</taxon>
        <taxon>Catenulisporales</taxon>
        <taxon>Catenulisporaceae</taxon>
        <taxon>Catenulispora</taxon>
    </lineage>
</organism>
<gene>
    <name evidence="1" type="ORF">GCM10009839_23280</name>
</gene>
<sequence>MTQADVARDLDAWLQDMGEALTEGLRRELPGFAANADRASLAALETILLERLPDKFSAEDRDAQRLVDIAARYVGETLIWNFQGCFWREGYGTFEGVPVLAIPDGIFQPTCPEQLIDVIVRRRDGEVLTDLYDGVAELVPGRTTPLDSVEDRYQDATMPPAPDNAEALAIWLRSMQVGLEEQLAGYLPAGFELTYDRASLERLEAVIMERLEEEDSDLKRVNAGFIDRCARYLGEVYVRAGEDARWDTGEGMYHWYPMIGYHDGQTMAVSPQSLVRTAADRQRGTLLTMVFDNTAQTARARTTPLAPLAERFPV</sequence>
<proteinExistence type="predicted"/>
<protein>
    <recommendedName>
        <fullName evidence="3">DUF3806 domain-containing protein</fullName>
    </recommendedName>
</protein>
<dbReference type="EMBL" id="BAAAQN010000010">
    <property type="protein sequence ID" value="GAA2024735.1"/>
    <property type="molecule type" value="Genomic_DNA"/>
</dbReference>
<name>A0ABN2TXU3_9ACTN</name>
<comment type="caution">
    <text evidence="1">The sequence shown here is derived from an EMBL/GenBank/DDBJ whole genome shotgun (WGS) entry which is preliminary data.</text>
</comment>
<evidence type="ECO:0000313" key="1">
    <source>
        <dbReference type="EMBL" id="GAA2024735.1"/>
    </source>
</evidence>
<evidence type="ECO:0000313" key="2">
    <source>
        <dbReference type="Proteomes" id="UP001500751"/>
    </source>
</evidence>
<keyword evidence="2" id="KW-1185">Reference proteome</keyword>
<evidence type="ECO:0008006" key="3">
    <source>
        <dbReference type="Google" id="ProtNLM"/>
    </source>
</evidence>
<reference evidence="1 2" key="1">
    <citation type="journal article" date="2019" name="Int. J. Syst. Evol. Microbiol.">
        <title>The Global Catalogue of Microorganisms (GCM) 10K type strain sequencing project: providing services to taxonomists for standard genome sequencing and annotation.</title>
        <authorList>
            <consortium name="The Broad Institute Genomics Platform"/>
            <consortium name="The Broad Institute Genome Sequencing Center for Infectious Disease"/>
            <person name="Wu L."/>
            <person name="Ma J."/>
        </authorList>
    </citation>
    <scope>NUCLEOTIDE SEQUENCE [LARGE SCALE GENOMIC DNA]</scope>
    <source>
        <strain evidence="1 2">JCM 16014</strain>
    </source>
</reference>
<dbReference type="Proteomes" id="UP001500751">
    <property type="component" value="Unassembled WGS sequence"/>
</dbReference>
<dbReference type="RefSeq" id="WP_344665547.1">
    <property type="nucleotide sequence ID" value="NZ_BAAAQN010000010.1"/>
</dbReference>